<dbReference type="SMART" id="SM00823">
    <property type="entry name" value="PKS_PP"/>
    <property type="match status" value="1"/>
</dbReference>
<reference evidence="4" key="1">
    <citation type="submission" date="2020-10" db="EMBL/GenBank/DDBJ databases">
        <authorList>
            <person name="Castelo-Branco R."/>
            <person name="Eusebio N."/>
            <person name="Adriana R."/>
            <person name="Vieira A."/>
            <person name="Brugerolle De Fraissinette N."/>
            <person name="Rezende De Castro R."/>
            <person name="Schneider M.P."/>
            <person name="Vasconcelos V."/>
            <person name="Leao P.N."/>
        </authorList>
    </citation>
    <scope>NUCLEOTIDE SEQUENCE</scope>
    <source>
        <strain evidence="4">LEGE 12446</strain>
    </source>
</reference>
<feature type="domain" description="Carrier" evidence="3">
    <location>
        <begin position="65"/>
        <end position="142"/>
    </location>
</feature>
<comment type="caution">
    <text evidence="4">The sequence shown here is derived from an EMBL/GenBank/DDBJ whole genome shotgun (WGS) entry which is preliminary data.</text>
</comment>
<dbReference type="InterPro" id="IPR036736">
    <property type="entry name" value="ACP-like_sf"/>
</dbReference>
<protein>
    <submittedName>
        <fullName evidence="4">Acyl carrier protein</fullName>
    </submittedName>
</protein>
<dbReference type="InterPro" id="IPR020806">
    <property type="entry name" value="PKS_PP-bd"/>
</dbReference>
<evidence type="ECO:0000256" key="1">
    <source>
        <dbReference type="ARBA" id="ARBA00022450"/>
    </source>
</evidence>
<dbReference type="GO" id="GO:0031177">
    <property type="term" value="F:phosphopantetheine binding"/>
    <property type="evidence" value="ECO:0007669"/>
    <property type="project" value="InterPro"/>
</dbReference>
<gene>
    <name evidence="4" type="ORF">IQ276_13300</name>
</gene>
<keyword evidence="2" id="KW-0597">Phosphoprotein</keyword>
<evidence type="ECO:0000313" key="4">
    <source>
        <dbReference type="EMBL" id="MBE9023368.1"/>
    </source>
</evidence>
<dbReference type="EMBL" id="JADEXS010000153">
    <property type="protein sequence ID" value="MBE9023368.1"/>
    <property type="molecule type" value="Genomic_DNA"/>
</dbReference>
<dbReference type="PROSITE" id="PS50075">
    <property type="entry name" value="CARRIER"/>
    <property type="match status" value="1"/>
</dbReference>
<dbReference type="Proteomes" id="UP000622533">
    <property type="component" value="Unassembled WGS sequence"/>
</dbReference>
<keyword evidence="5" id="KW-1185">Reference proteome</keyword>
<proteinExistence type="predicted"/>
<evidence type="ECO:0000259" key="3">
    <source>
        <dbReference type="PROSITE" id="PS50075"/>
    </source>
</evidence>
<dbReference type="SUPFAM" id="SSF47336">
    <property type="entry name" value="ACP-like"/>
    <property type="match status" value="1"/>
</dbReference>
<dbReference type="AlphaFoldDB" id="A0A8J7AB23"/>
<evidence type="ECO:0000313" key="5">
    <source>
        <dbReference type="Proteomes" id="UP000622533"/>
    </source>
</evidence>
<accession>A0A8J7AB23</accession>
<sequence length="146" mass="16916">MTSTSNAFMNTGLVQFLTENQNALLEWMQNFGNTKNNATFSYKKNSPMQLKAASRQTLPSTKLFQTEEVIQGWLVFYLSKLLLVNHSEINIHLPFEYYGITSLEALRLTHAIEVWLDRRLSIELVYEYPTVQTLAQHLAQEVECIR</sequence>
<dbReference type="Pfam" id="PF00550">
    <property type="entry name" value="PP-binding"/>
    <property type="match status" value="1"/>
</dbReference>
<evidence type="ECO:0000256" key="2">
    <source>
        <dbReference type="ARBA" id="ARBA00022553"/>
    </source>
</evidence>
<organism evidence="4 5">
    <name type="scientific">Desmonostoc muscorum LEGE 12446</name>
    <dbReference type="NCBI Taxonomy" id="1828758"/>
    <lineage>
        <taxon>Bacteria</taxon>
        <taxon>Bacillati</taxon>
        <taxon>Cyanobacteriota</taxon>
        <taxon>Cyanophyceae</taxon>
        <taxon>Nostocales</taxon>
        <taxon>Nostocaceae</taxon>
        <taxon>Desmonostoc</taxon>
    </lineage>
</organism>
<name>A0A8J7AB23_DESMC</name>
<dbReference type="InterPro" id="IPR009081">
    <property type="entry name" value="PP-bd_ACP"/>
</dbReference>
<dbReference type="Gene3D" id="1.10.1200.10">
    <property type="entry name" value="ACP-like"/>
    <property type="match status" value="1"/>
</dbReference>
<keyword evidence="1" id="KW-0596">Phosphopantetheine</keyword>